<sequence length="337" mass="37560">MDVDAEKHRVRVRELQNVRVAGEKAVSASRHREAQGVSARVTNARVAVTDAKSQCHGKMDVDVKKHQVGNIDAESMMGRSARARAAIASERIASERIASARVARARVTDAKSMSQEKWEPDTGGEKKGIDLEAGKQQETAKVSAPSNANEIKSIITAILAETPHKNFVIPEDRDAIRKILVDLAKFRMEVVATDQADLAWILIRTGIRYAHYDTELLIEREDPDWDDPDSKQSSSDTSPGTFWNCYLRLLEILSFVEQTLSVRNVFTVGFDGHNMTIIAVDGESIEPHFVSSIEMLAGQRYDVVVTADQEFGNYWFNVPYVGGSPVNTAYFRPKLKR</sequence>
<protein>
    <recommendedName>
        <fullName evidence="2">Plastocyanin-like domain-containing protein</fullName>
    </recommendedName>
</protein>
<evidence type="ECO:0000313" key="4">
    <source>
        <dbReference type="Proteomes" id="UP000297245"/>
    </source>
</evidence>
<organism evidence="3 4">
    <name type="scientific">Dendrothele bispora (strain CBS 962.96)</name>
    <dbReference type="NCBI Taxonomy" id="1314807"/>
    <lineage>
        <taxon>Eukaryota</taxon>
        <taxon>Fungi</taxon>
        <taxon>Dikarya</taxon>
        <taxon>Basidiomycota</taxon>
        <taxon>Agaricomycotina</taxon>
        <taxon>Agaricomycetes</taxon>
        <taxon>Agaricomycetidae</taxon>
        <taxon>Agaricales</taxon>
        <taxon>Agaricales incertae sedis</taxon>
        <taxon>Dendrothele</taxon>
    </lineage>
</organism>
<dbReference type="GO" id="GO:0016491">
    <property type="term" value="F:oxidoreductase activity"/>
    <property type="evidence" value="ECO:0007669"/>
    <property type="project" value="UniProtKB-ARBA"/>
</dbReference>
<dbReference type="OrthoDB" id="2121828at2759"/>
<dbReference type="SUPFAM" id="SSF49503">
    <property type="entry name" value="Cupredoxins"/>
    <property type="match status" value="1"/>
</dbReference>
<evidence type="ECO:0000256" key="1">
    <source>
        <dbReference type="SAM" id="MobiDB-lite"/>
    </source>
</evidence>
<keyword evidence="4" id="KW-1185">Reference proteome</keyword>
<dbReference type="AlphaFoldDB" id="A0A4S8LLV3"/>
<dbReference type="EMBL" id="ML179346">
    <property type="protein sequence ID" value="THU90061.1"/>
    <property type="molecule type" value="Genomic_DNA"/>
</dbReference>
<accession>A0A4S8LLV3</accession>
<proteinExistence type="predicted"/>
<feature type="domain" description="Plastocyanin-like" evidence="2">
    <location>
        <begin position="260"/>
        <end position="320"/>
    </location>
</feature>
<name>A0A4S8LLV3_DENBC</name>
<reference evidence="3 4" key="1">
    <citation type="journal article" date="2019" name="Nat. Ecol. Evol.">
        <title>Megaphylogeny resolves global patterns of mushroom evolution.</title>
        <authorList>
            <person name="Varga T."/>
            <person name="Krizsan K."/>
            <person name="Foldi C."/>
            <person name="Dima B."/>
            <person name="Sanchez-Garcia M."/>
            <person name="Sanchez-Ramirez S."/>
            <person name="Szollosi G.J."/>
            <person name="Szarkandi J.G."/>
            <person name="Papp V."/>
            <person name="Albert L."/>
            <person name="Andreopoulos W."/>
            <person name="Angelini C."/>
            <person name="Antonin V."/>
            <person name="Barry K.W."/>
            <person name="Bougher N.L."/>
            <person name="Buchanan P."/>
            <person name="Buyck B."/>
            <person name="Bense V."/>
            <person name="Catcheside P."/>
            <person name="Chovatia M."/>
            <person name="Cooper J."/>
            <person name="Damon W."/>
            <person name="Desjardin D."/>
            <person name="Finy P."/>
            <person name="Geml J."/>
            <person name="Haridas S."/>
            <person name="Hughes K."/>
            <person name="Justo A."/>
            <person name="Karasinski D."/>
            <person name="Kautmanova I."/>
            <person name="Kiss B."/>
            <person name="Kocsube S."/>
            <person name="Kotiranta H."/>
            <person name="LaButti K.M."/>
            <person name="Lechner B.E."/>
            <person name="Liimatainen K."/>
            <person name="Lipzen A."/>
            <person name="Lukacs Z."/>
            <person name="Mihaltcheva S."/>
            <person name="Morgado L.N."/>
            <person name="Niskanen T."/>
            <person name="Noordeloos M.E."/>
            <person name="Ohm R.A."/>
            <person name="Ortiz-Santana B."/>
            <person name="Ovrebo C."/>
            <person name="Racz N."/>
            <person name="Riley R."/>
            <person name="Savchenko A."/>
            <person name="Shiryaev A."/>
            <person name="Soop K."/>
            <person name="Spirin V."/>
            <person name="Szebenyi C."/>
            <person name="Tomsovsky M."/>
            <person name="Tulloss R.E."/>
            <person name="Uehling J."/>
            <person name="Grigoriev I.V."/>
            <person name="Vagvolgyi C."/>
            <person name="Papp T."/>
            <person name="Martin F.M."/>
            <person name="Miettinen O."/>
            <person name="Hibbett D.S."/>
            <person name="Nagy L.G."/>
        </authorList>
    </citation>
    <scope>NUCLEOTIDE SEQUENCE [LARGE SCALE GENOMIC DNA]</scope>
    <source>
        <strain evidence="3 4">CBS 962.96</strain>
    </source>
</reference>
<evidence type="ECO:0000259" key="2">
    <source>
        <dbReference type="Pfam" id="PF00394"/>
    </source>
</evidence>
<dbReference type="InterPro" id="IPR001117">
    <property type="entry name" value="Cu-oxidase_2nd"/>
</dbReference>
<gene>
    <name evidence="3" type="ORF">K435DRAFT_802263</name>
</gene>
<dbReference type="Proteomes" id="UP000297245">
    <property type="component" value="Unassembled WGS sequence"/>
</dbReference>
<evidence type="ECO:0000313" key="3">
    <source>
        <dbReference type="EMBL" id="THU90061.1"/>
    </source>
</evidence>
<dbReference type="Gene3D" id="2.60.40.420">
    <property type="entry name" value="Cupredoxins - blue copper proteins"/>
    <property type="match status" value="1"/>
</dbReference>
<feature type="region of interest" description="Disordered" evidence="1">
    <location>
        <begin position="108"/>
        <end position="128"/>
    </location>
</feature>
<dbReference type="Pfam" id="PF00394">
    <property type="entry name" value="Cu-oxidase"/>
    <property type="match status" value="1"/>
</dbReference>
<dbReference type="InterPro" id="IPR008972">
    <property type="entry name" value="Cupredoxin"/>
</dbReference>